<evidence type="ECO:0000256" key="3">
    <source>
        <dbReference type="ARBA" id="ARBA00023242"/>
    </source>
</evidence>
<keyword evidence="8" id="KW-1185">Reference proteome</keyword>
<dbReference type="SMART" id="SM01362">
    <property type="entry name" value="DUF663"/>
    <property type="match status" value="1"/>
</dbReference>
<dbReference type="InterPro" id="IPR012948">
    <property type="entry name" value="AARP2CN"/>
</dbReference>
<dbReference type="GO" id="GO:0034511">
    <property type="term" value="F:U3 snoRNA binding"/>
    <property type="evidence" value="ECO:0007669"/>
    <property type="project" value="TreeGrafter"/>
</dbReference>
<dbReference type="GO" id="GO:0003924">
    <property type="term" value="F:GTPase activity"/>
    <property type="evidence" value="ECO:0007669"/>
    <property type="project" value="TreeGrafter"/>
</dbReference>
<feature type="compositionally biased region" description="Acidic residues" evidence="5">
    <location>
        <begin position="445"/>
        <end position="464"/>
    </location>
</feature>
<dbReference type="PANTHER" id="PTHR12858:SF1">
    <property type="entry name" value="PRE-RRNA-PROCESSING PROTEIN TSR1 HOMOLOG"/>
    <property type="match status" value="1"/>
</dbReference>
<evidence type="ECO:0000256" key="2">
    <source>
        <dbReference type="ARBA" id="ARBA00022517"/>
    </source>
</evidence>
<feature type="domain" description="Bms1-type G" evidence="6">
    <location>
        <begin position="101"/>
        <end position="278"/>
    </location>
</feature>
<feature type="compositionally biased region" description="Acidic residues" evidence="5">
    <location>
        <begin position="475"/>
        <end position="494"/>
    </location>
</feature>
<feature type="compositionally biased region" description="Basic and acidic residues" evidence="5">
    <location>
        <begin position="30"/>
        <end position="42"/>
    </location>
</feature>
<dbReference type="InterPro" id="IPR007034">
    <property type="entry name" value="BMS1_TSR1_C"/>
</dbReference>
<dbReference type="GO" id="GO:0005730">
    <property type="term" value="C:nucleolus"/>
    <property type="evidence" value="ECO:0007669"/>
    <property type="project" value="UniProtKB-SubCell"/>
</dbReference>
<dbReference type="PANTHER" id="PTHR12858">
    <property type="entry name" value="RIBOSOME BIOGENESIS PROTEIN"/>
    <property type="match status" value="1"/>
</dbReference>
<feature type="region of interest" description="Disordered" evidence="5">
    <location>
        <begin position="384"/>
        <end position="546"/>
    </location>
</feature>
<dbReference type="PROSITE" id="PS51714">
    <property type="entry name" value="G_BMS1"/>
    <property type="match status" value="1"/>
</dbReference>
<sequence>MTSDGGHQHRASGLRQQNKKFKSKHASKGSLREKSKGKIERPLHHRSHISSVSSKASVSSAQSSAKADRRNAAKVHQRSKRQSLVAQNRVFAPEWDKKSGAPKIVAVVPLCPDVNATHVVETVWKRCLGSGVDGTSAMDVEELLMFKNGITGPVTLNVPTHHSRFQLLALPRSTLAVLDACKVADYVIFVLSAVEEVDAWGDKLLAAIKAQGVGTVVGVVQHLSTTPPRHHTGIRRSLHMYLQDHFPSYTSTSSRPFSLDVPADVDALVRTLATQRILQVGWRAGRSYLVGEGVQWVKDEEEGGAGKGGEGEGEETGLLKVTGWIRGRNLCANRLAYLVDGGDFAVRRIETPADHPSYLPRHTAPSSTTPTILALPDPSLRDDLVSSNPVDPLAQEQTWPTDEEMAGAEGMNGASRMGDGTQSHAGGKVKKMPKGTSTYQAAWLVDEEGEGEGDDVEEEEEENGDVGMSCVEAGPEADGDAENANEDDDPDADGWESMSSGSIPSDASDPADVGPASREAPPTREEQAALDLSHPDELDTPRESPARVRFAKYRGLADSRTSGWDPYENLPEEYGRVFAFEDWKRARGTAMARAGREGGDGKGAKVEVKKNEGEGDGMDVDEQDAVKNWVQRGTRVTVVLEGVPKSWVATRKPSHPIFLVSLLPHEHKYSLSHAHLVHHADHASSDPIKSKDPLILQVGFRRFTAAPVYSDPGQGSNGVALLRRFMYHGGEGEEDTKKGGRRGKEGVVATWFGPVCWDKTGVLAWKVEMGTDTPFLVATGTSMPSDVTRIIAKRVVLSGHPYKINKKTVVVRYMFFNPEDVDYFKPVQLRTKYGRSGTIRESVGTHGRMKCLFDGPMNAQDTVIMPLYKRVHPRWGTEVYKPTEPVKVTGEKGEGEQRVMARWD</sequence>
<dbReference type="InterPro" id="IPR039761">
    <property type="entry name" value="Bms1/Tsr1"/>
</dbReference>
<feature type="compositionally biased region" description="Polar residues" evidence="5">
    <location>
        <begin position="385"/>
        <end position="400"/>
    </location>
</feature>
<dbReference type="OMA" id="MNLPRFK"/>
<name>A0A138ZZJ2_GONPJ</name>
<dbReference type="GO" id="GO:0030688">
    <property type="term" value="C:preribosome, small subunit precursor"/>
    <property type="evidence" value="ECO:0007669"/>
    <property type="project" value="TreeGrafter"/>
</dbReference>
<keyword evidence="3" id="KW-0539">Nucleus</keyword>
<feature type="compositionally biased region" description="Basic residues" evidence="5">
    <location>
        <begin position="8"/>
        <end position="27"/>
    </location>
</feature>
<dbReference type="GO" id="GO:0005525">
    <property type="term" value="F:GTP binding"/>
    <property type="evidence" value="ECO:0007669"/>
    <property type="project" value="TreeGrafter"/>
</dbReference>
<dbReference type="SMART" id="SM00785">
    <property type="entry name" value="AARP2CN"/>
    <property type="match status" value="1"/>
</dbReference>
<feature type="compositionally biased region" description="Basic and acidic residues" evidence="5">
    <location>
        <begin position="521"/>
        <end position="546"/>
    </location>
</feature>
<dbReference type="OrthoDB" id="119302at2759"/>
<dbReference type="Pfam" id="PF08142">
    <property type="entry name" value="AARP2CN"/>
    <property type="match status" value="1"/>
</dbReference>
<comment type="similarity">
    <text evidence="4">Belongs to the TRAFAC class translation factor GTPase superfamily. Bms1-like GTPase family. TSR1 subfamily.</text>
</comment>
<keyword evidence="2" id="KW-0690">Ribosome biogenesis</keyword>
<proteinExistence type="inferred from homology"/>
<evidence type="ECO:0000256" key="5">
    <source>
        <dbReference type="SAM" id="MobiDB-lite"/>
    </source>
</evidence>
<dbReference type="InterPro" id="IPR030387">
    <property type="entry name" value="G_Bms1/Tsr1_dom"/>
</dbReference>
<accession>A0A138ZZJ2</accession>
<feature type="region of interest" description="Disordered" evidence="5">
    <location>
        <begin position="1"/>
        <end position="83"/>
    </location>
</feature>
<evidence type="ECO:0000313" key="8">
    <source>
        <dbReference type="Proteomes" id="UP000070544"/>
    </source>
</evidence>
<evidence type="ECO:0000259" key="6">
    <source>
        <dbReference type="PROSITE" id="PS51714"/>
    </source>
</evidence>
<organism evidence="7 8">
    <name type="scientific">Gonapodya prolifera (strain JEL478)</name>
    <name type="common">Monoblepharis prolifera</name>
    <dbReference type="NCBI Taxonomy" id="1344416"/>
    <lineage>
        <taxon>Eukaryota</taxon>
        <taxon>Fungi</taxon>
        <taxon>Fungi incertae sedis</taxon>
        <taxon>Chytridiomycota</taxon>
        <taxon>Chytridiomycota incertae sedis</taxon>
        <taxon>Monoblepharidomycetes</taxon>
        <taxon>Monoblepharidales</taxon>
        <taxon>Gonapodyaceae</taxon>
        <taxon>Gonapodya</taxon>
    </lineage>
</organism>
<feature type="compositionally biased region" description="Low complexity" evidence="5">
    <location>
        <begin position="50"/>
        <end position="65"/>
    </location>
</feature>
<dbReference type="AlphaFoldDB" id="A0A138ZZJ2"/>
<evidence type="ECO:0000256" key="1">
    <source>
        <dbReference type="ARBA" id="ARBA00004604"/>
    </source>
</evidence>
<feature type="compositionally biased region" description="Basic residues" evidence="5">
    <location>
        <begin position="72"/>
        <end position="81"/>
    </location>
</feature>
<gene>
    <name evidence="7" type="ORF">M427DRAFT_116724</name>
</gene>
<protein>
    <submittedName>
        <fullName evidence="7">DUF663-domain-containing protein</fullName>
    </submittedName>
</protein>
<evidence type="ECO:0000256" key="4">
    <source>
        <dbReference type="ARBA" id="ARBA00038288"/>
    </source>
</evidence>
<dbReference type="EMBL" id="KQ965844">
    <property type="protein sequence ID" value="KXS09926.1"/>
    <property type="molecule type" value="Genomic_DNA"/>
</dbReference>
<dbReference type="GO" id="GO:0000479">
    <property type="term" value="P:endonucleolytic cleavage of tricistronic rRNA transcript (SSU-rRNA, 5.8S rRNA, LSU-rRNA)"/>
    <property type="evidence" value="ECO:0007669"/>
    <property type="project" value="TreeGrafter"/>
</dbReference>
<reference evidence="7 8" key="1">
    <citation type="journal article" date="2015" name="Genome Biol. Evol.">
        <title>Phylogenomic analyses indicate that early fungi evolved digesting cell walls of algal ancestors of land plants.</title>
        <authorList>
            <person name="Chang Y."/>
            <person name="Wang S."/>
            <person name="Sekimoto S."/>
            <person name="Aerts A.L."/>
            <person name="Choi C."/>
            <person name="Clum A."/>
            <person name="LaButti K.M."/>
            <person name="Lindquist E.A."/>
            <person name="Yee Ngan C."/>
            <person name="Ohm R.A."/>
            <person name="Salamov A.A."/>
            <person name="Grigoriev I.V."/>
            <person name="Spatafora J.W."/>
            <person name="Berbee M.L."/>
        </authorList>
    </citation>
    <scope>NUCLEOTIDE SEQUENCE [LARGE SCALE GENOMIC DNA]</scope>
    <source>
        <strain evidence="7 8">JEL478</strain>
    </source>
</reference>
<dbReference type="Pfam" id="PF04950">
    <property type="entry name" value="RIBIOP_C"/>
    <property type="match status" value="1"/>
</dbReference>
<dbReference type="GO" id="GO:0000462">
    <property type="term" value="P:maturation of SSU-rRNA from tricistronic rRNA transcript (SSU-rRNA, 5.8S rRNA, LSU-rRNA)"/>
    <property type="evidence" value="ECO:0007669"/>
    <property type="project" value="TreeGrafter"/>
</dbReference>
<evidence type="ECO:0000313" key="7">
    <source>
        <dbReference type="EMBL" id="KXS09926.1"/>
    </source>
</evidence>
<dbReference type="Pfam" id="PF22298">
    <property type="entry name" value="Tsr1_G-like"/>
    <property type="match status" value="1"/>
</dbReference>
<dbReference type="STRING" id="1344416.A0A138ZZJ2"/>
<dbReference type="Proteomes" id="UP000070544">
    <property type="component" value="Unassembled WGS sequence"/>
</dbReference>
<comment type="subcellular location">
    <subcellularLocation>
        <location evidence="1">Nucleus</location>
        <location evidence="1">Nucleolus</location>
    </subcellularLocation>
</comment>